<keyword evidence="2" id="KW-1185">Reference proteome</keyword>
<sequence>MSRSRTERLLLTADGVVDAQGQAWPDFAAWCAAHAGGRVALFTPPQQVHSLLVPEDLPLADDDALLGYARLQFSHYFGPAAQAWPLAAAARVACALTGVDLAALQSVAAAHRVRLVSLQPSWTLAVAAEGDVTVRDGTMLTVLRFDGDRLADLQQQLVDDELLHTLHGPRIVDAQMLLTRPGHATGPDFIKRPSRVRTLVWAWTATAAAACGLVAWQVQGQQQEAQRLAEQAAVLDRLARPAAARPAAANTAATTAARARTGAAARQLDTDWAALWTDVERALPPSLQLTALDLERQSLRLEGQAGDTEAVTRLVDRLAMQAGAGEEVVLTRLQKQDTPADAGGSLRFELVRRAGAAR</sequence>
<accession>A0ABS8Y1Z9</accession>
<proteinExistence type="predicted"/>
<protein>
    <submittedName>
        <fullName evidence="1">PilN domain-containing protein</fullName>
    </submittedName>
</protein>
<name>A0ABS8Y1Z9_9BURK</name>
<gene>
    <name evidence="1" type="ORF">LXT13_21390</name>
</gene>
<comment type="caution">
    <text evidence="1">The sequence shown here is derived from an EMBL/GenBank/DDBJ whole genome shotgun (WGS) entry which is preliminary data.</text>
</comment>
<dbReference type="RefSeq" id="WP_233374341.1">
    <property type="nucleotide sequence ID" value="NZ_JAJTWU010000009.1"/>
</dbReference>
<organism evidence="1 2">
    <name type="scientific">Pelomonas cellulosilytica</name>
    <dbReference type="NCBI Taxonomy" id="2906762"/>
    <lineage>
        <taxon>Bacteria</taxon>
        <taxon>Pseudomonadati</taxon>
        <taxon>Pseudomonadota</taxon>
        <taxon>Betaproteobacteria</taxon>
        <taxon>Burkholderiales</taxon>
        <taxon>Sphaerotilaceae</taxon>
        <taxon>Roseateles</taxon>
    </lineage>
</organism>
<dbReference type="EMBL" id="JAJTWU010000009">
    <property type="protein sequence ID" value="MCE4556956.1"/>
    <property type="molecule type" value="Genomic_DNA"/>
</dbReference>
<dbReference type="InterPro" id="IPR007813">
    <property type="entry name" value="PilN"/>
</dbReference>
<dbReference type="Pfam" id="PF05137">
    <property type="entry name" value="PilN"/>
    <property type="match status" value="1"/>
</dbReference>
<dbReference type="Proteomes" id="UP001200741">
    <property type="component" value="Unassembled WGS sequence"/>
</dbReference>
<evidence type="ECO:0000313" key="2">
    <source>
        <dbReference type="Proteomes" id="UP001200741"/>
    </source>
</evidence>
<reference evidence="1 2" key="1">
    <citation type="submission" date="2021-12" db="EMBL/GenBank/DDBJ databases">
        <title>Genome seq of P8.</title>
        <authorList>
            <person name="Seo T."/>
        </authorList>
    </citation>
    <scope>NUCLEOTIDE SEQUENCE [LARGE SCALE GENOMIC DNA]</scope>
    <source>
        <strain evidence="1 2">P8</strain>
    </source>
</reference>
<evidence type="ECO:0000313" key="1">
    <source>
        <dbReference type="EMBL" id="MCE4556956.1"/>
    </source>
</evidence>